<organism evidence="1 2">
    <name type="scientific">Cytobacillus spartinae</name>
    <dbReference type="NCBI Taxonomy" id="3299023"/>
    <lineage>
        <taxon>Bacteria</taxon>
        <taxon>Bacillati</taxon>
        <taxon>Bacillota</taxon>
        <taxon>Bacilli</taxon>
        <taxon>Bacillales</taxon>
        <taxon>Bacillaceae</taxon>
        <taxon>Cytobacillus</taxon>
    </lineage>
</organism>
<proteinExistence type="predicted"/>
<gene>
    <name evidence="1" type="ORF">ACFYKX_26615</name>
</gene>
<name>A0ABW6KMT1_9BACI</name>
<keyword evidence="2" id="KW-1185">Reference proteome</keyword>
<accession>A0ABW6KMT1</accession>
<evidence type="ECO:0000313" key="2">
    <source>
        <dbReference type="Proteomes" id="UP001601059"/>
    </source>
</evidence>
<sequence length="80" mass="9555">MRVNIQIHYNIEGSRGLTRGEFNLREQDIPKFAYDWIERIKRETGYRKTIIEKVIVDNDKDIKEEVMKIGDIISEDNLPF</sequence>
<dbReference type="EMBL" id="JBIACK010000025">
    <property type="protein sequence ID" value="MFE8704145.1"/>
    <property type="molecule type" value="Genomic_DNA"/>
</dbReference>
<dbReference type="RefSeq" id="WP_389365265.1">
    <property type="nucleotide sequence ID" value="NZ_JBIACK010000025.1"/>
</dbReference>
<protein>
    <submittedName>
        <fullName evidence="1">Uncharacterized protein</fullName>
    </submittedName>
</protein>
<comment type="caution">
    <text evidence="1">The sequence shown here is derived from an EMBL/GenBank/DDBJ whole genome shotgun (WGS) entry which is preliminary data.</text>
</comment>
<dbReference type="Proteomes" id="UP001601059">
    <property type="component" value="Unassembled WGS sequence"/>
</dbReference>
<reference evidence="1 2" key="1">
    <citation type="submission" date="2024-08" db="EMBL/GenBank/DDBJ databases">
        <title>Two novel Cytobacillus novel species.</title>
        <authorList>
            <person name="Liu G."/>
        </authorList>
    </citation>
    <scope>NUCLEOTIDE SEQUENCE [LARGE SCALE GENOMIC DNA]</scope>
    <source>
        <strain evidence="1 2">FJAT-54145</strain>
    </source>
</reference>
<evidence type="ECO:0000313" key="1">
    <source>
        <dbReference type="EMBL" id="MFE8704145.1"/>
    </source>
</evidence>